<evidence type="ECO:0000259" key="2">
    <source>
        <dbReference type="Pfam" id="PF03011"/>
    </source>
</evidence>
<gene>
    <name evidence="6" type="ORF">PFTANZ_05938</name>
</gene>
<evidence type="ECO:0000313" key="7">
    <source>
        <dbReference type="Proteomes" id="UP000030708"/>
    </source>
</evidence>
<dbReference type="Gene3D" id="1.20.1310.20">
    <property type="entry name" value="Duffy-antigen binding domain"/>
    <property type="match status" value="1"/>
</dbReference>
<reference evidence="6 7" key="2">
    <citation type="submission" date="2013-02" db="EMBL/GenBank/DDBJ databases">
        <title>The Genome Sequence of Plasmodium falciparum Tanzania (2000708).</title>
        <authorList>
            <consortium name="The Broad Institute Genome Sequencing Platform"/>
            <consortium name="The Broad Institute Genome Sequencing Center for Infectious Disease"/>
            <person name="Neafsey D."/>
            <person name="Cheeseman I."/>
            <person name="Volkman S."/>
            <person name="Adams J."/>
            <person name="Walker B."/>
            <person name="Young S.K."/>
            <person name="Zeng Q."/>
            <person name="Gargeya S."/>
            <person name="Fitzgerald M."/>
            <person name="Haas B."/>
            <person name="Abouelleil A."/>
            <person name="Alvarado L."/>
            <person name="Arachchi H.M."/>
            <person name="Berlin A.M."/>
            <person name="Chapman S.B."/>
            <person name="Dewar J."/>
            <person name="Goldberg J."/>
            <person name="Griggs A."/>
            <person name="Gujja S."/>
            <person name="Hansen M."/>
            <person name="Howarth C."/>
            <person name="Imamovic A."/>
            <person name="Larimer J."/>
            <person name="McCowan C."/>
            <person name="Murphy C."/>
            <person name="Neiman D."/>
            <person name="Pearson M."/>
            <person name="Priest M."/>
            <person name="Roberts A."/>
            <person name="Saif S."/>
            <person name="Shea T."/>
            <person name="Sisk P."/>
            <person name="Sykes S."/>
            <person name="Wortman J."/>
            <person name="Nusbaum C."/>
            <person name="Birren B."/>
        </authorList>
    </citation>
    <scope>NUCLEOTIDE SEQUENCE [LARGE SCALE GENOMIC DNA]</scope>
    <source>
        <strain evidence="7">Tanzania (2000708)</strain>
    </source>
</reference>
<dbReference type="GO" id="GO:0016020">
    <property type="term" value="C:membrane"/>
    <property type="evidence" value="ECO:0007669"/>
    <property type="project" value="InterPro"/>
</dbReference>
<evidence type="ECO:0000259" key="5">
    <source>
        <dbReference type="Pfam" id="PF22672"/>
    </source>
</evidence>
<dbReference type="InterPro" id="IPR042202">
    <property type="entry name" value="Duffy-ag-bd_sf"/>
</dbReference>
<feature type="region of interest" description="Disordered" evidence="1">
    <location>
        <begin position="1"/>
        <end position="36"/>
    </location>
</feature>
<dbReference type="Gene3D" id="1.20.58.830">
    <property type="match status" value="1"/>
</dbReference>
<dbReference type="Pfam" id="PF22672">
    <property type="entry name" value="DBL_C"/>
    <property type="match status" value="1"/>
</dbReference>
<feature type="non-terminal residue" evidence="6">
    <location>
        <position position="699"/>
    </location>
</feature>
<dbReference type="InterPro" id="IPR008602">
    <property type="entry name" value="Duffy-antigen-binding"/>
</dbReference>
<feature type="domain" description="Cysteine-rich interdomain region 1 gamma" evidence="4">
    <location>
        <begin position="495"/>
        <end position="546"/>
    </location>
</feature>
<feature type="domain" description="Duffy-binding-like" evidence="5">
    <location>
        <begin position="307"/>
        <end position="452"/>
    </location>
</feature>
<evidence type="ECO:0008006" key="8">
    <source>
        <dbReference type="Google" id="ProtNLM"/>
    </source>
</evidence>
<dbReference type="AlphaFoldDB" id="A0A024VYF3"/>
<dbReference type="Proteomes" id="UP000030708">
    <property type="component" value="Unassembled WGS sequence"/>
</dbReference>
<evidence type="ECO:0000259" key="4">
    <source>
        <dbReference type="Pfam" id="PF18562"/>
    </source>
</evidence>
<dbReference type="InterPro" id="IPR054595">
    <property type="entry name" value="DBL_C"/>
</dbReference>
<reference evidence="6 7" key="1">
    <citation type="submission" date="2013-02" db="EMBL/GenBank/DDBJ databases">
        <title>The Genome Annotation of Plasmodium falciparum Tanzania (2000708).</title>
        <authorList>
            <consortium name="The Broad Institute Genome Sequencing Platform"/>
            <consortium name="The Broad Institute Genome Sequencing Center for Infectious Disease"/>
            <person name="Neafsey D."/>
            <person name="Hoffman S."/>
            <person name="Volkman S."/>
            <person name="Rosenthal P."/>
            <person name="Walker B."/>
            <person name="Young S.K."/>
            <person name="Zeng Q."/>
            <person name="Gargeya S."/>
            <person name="Fitzgerald M."/>
            <person name="Haas B."/>
            <person name="Abouelleil A."/>
            <person name="Allen A.W."/>
            <person name="Alvarado L."/>
            <person name="Arachchi H.M."/>
            <person name="Berlin A.M."/>
            <person name="Chapman S.B."/>
            <person name="Gainer-Dewar J."/>
            <person name="Goldberg J."/>
            <person name="Griggs A."/>
            <person name="Gujja S."/>
            <person name="Hansen M."/>
            <person name="Howarth C."/>
            <person name="Imamovic A."/>
            <person name="Ireland A."/>
            <person name="Larimer J."/>
            <person name="McCowan C."/>
            <person name="Murphy C."/>
            <person name="Pearson M."/>
            <person name="Poon T.W."/>
            <person name="Priest M."/>
            <person name="Roberts A."/>
            <person name="Saif S."/>
            <person name="Shea T."/>
            <person name="Sisk P."/>
            <person name="Sykes S."/>
            <person name="Wortman J."/>
            <person name="Nusbaum C."/>
            <person name="Birren B."/>
        </authorList>
    </citation>
    <scope>NUCLEOTIDE SEQUENCE [LARGE SCALE GENOMIC DNA]</scope>
    <source>
        <strain evidence="7">Tanzania (2000708)</strain>
    </source>
</reference>
<accession>A0A024VYF3</accession>
<evidence type="ECO:0000313" key="6">
    <source>
        <dbReference type="EMBL" id="ETW33343.1"/>
    </source>
</evidence>
<organism evidence="6 7">
    <name type="scientific">Plasmodium falciparum Tanzania</name>
    <name type="common">2000708</name>
    <dbReference type="NCBI Taxonomy" id="1036725"/>
    <lineage>
        <taxon>Eukaryota</taxon>
        <taxon>Sar</taxon>
        <taxon>Alveolata</taxon>
        <taxon>Apicomplexa</taxon>
        <taxon>Aconoidasida</taxon>
        <taxon>Haemosporida</taxon>
        <taxon>Plasmodiidae</taxon>
        <taxon>Plasmodium</taxon>
        <taxon>Plasmodium (Laverania)</taxon>
    </lineage>
</organism>
<dbReference type="InterPro" id="IPR041480">
    <property type="entry name" value="CIDR1_gamma"/>
</dbReference>
<feature type="compositionally biased region" description="Basic and acidic residues" evidence="1">
    <location>
        <begin position="1"/>
        <end position="20"/>
    </location>
</feature>
<dbReference type="FunFam" id="1.20.58.1930:FF:000001">
    <property type="entry name" value="Erythrocyte membrane protein 1, PfEMP1"/>
    <property type="match status" value="1"/>
</dbReference>
<evidence type="ECO:0000256" key="1">
    <source>
        <dbReference type="SAM" id="MobiDB-lite"/>
    </source>
</evidence>
<feature type="domain" description="Duffy-antigen binding" evidence="3">
    <location>
        <begin position="98"/>
        <end position="262"/>
    </location>
</feature>
<proteinExistence type="predicted"/>
<name>A0A024VYF3_PLAFA</name>
<dbReference type="Pfam" id="PF18562">
    <property type="entry name" value="CIDR1_gamma"/>
    <property type="match status" value="1"/>
</dbReference>
<dbReference type="Pfam" id="PF05424">
    <property type="entry name" value="Duffy_binding"/>
    <property type="match status" value="1"/>
</dbReference>
<evidence type="ECO:0000259" key="3">
    <source>
        <dbReference type="Pfam" id="PF05424"/>
    </source>
</evidence>
<protein>
    <recommendedName>
        <fullName evidence="8">Duffy-binding-like domain-containing protein</fullName>
    </recommendedName>
</protein>
<dbReference type="Pfam" id="PF03011">
    <property type="entry name" value="PFEMP"/>
    <property type="match status" value="1"/>
</dbReference>
<dbReference type="Gene3D" id="1.20.58.1930">
    <property type="match status" value="1"/>
</dbReference>
<dbReference type="GO" id="GO:0046789">
    <property type="term" value="F:host cell surface receptor binding"/>
    <property type="evidence" value="ECO:0007669"/>
    <property type="project" value="InterPro"/>
</dbReference>
<dbReference type="EMBL" id="KI926692">
    <property type="protein sequence ID" value="ETW33343.1"/>
    <property type="molecule type" value="Genomic_DNA"/>
</dbReference>
<feature type="domain" description="Duffy-binding-like" evidence="2">
    <location>
        <begin position="562"/>
        <end position="698"/>
    </location>
</feature>
<sequence>MEQRSQQHNEDSSDALETHNSRMPASLDEKPSGYENKCTCPPPPEACEIVQKIFHDKTGTHFNEACSLKYSHGKEKHTQWKCNSHISSKTSDKDNGSVCIPPRRQKMYTKPIETLNKMSPLDLRTAFIESAAVETFFSWHEYKVEKKKEKEEQAQLVVNTSEDDSDAEQKKLNGGEIPEDFLRQMFYTLGDYRDLCLGKDIDSDIKTVKTNINKVFTNSSKSASSKTITPNDWWETYGKDIWEGMLCSLSYDTKTQKKVQEEHDKLMGATKTIYKYNTVTFNGGFNENSTKLTNFVKRPPYFRWFEEWADEFCRKRTHKLEKIKVDCRGLNGQNNCDDDGFDCTQMVPNKHEIFKDFICQSCATSCKSYKQWISAKKKEFNKQQNIYDQEIQNIESNYDKIYDDKFLRQLSNDYISVDVFLKKLKDGPCCKNNIKYSRINFNNPDETFKHAEYCAPCPVFGVKHSRNGWSSNSQKTCDGIIYKDTRDIKNIKHSTEKLNMLVSHNSENRFPSNLNICEKVGIFEGIRNDEWTCVDLCKSDICVLEKFNNDIHDKQNILFRSLFKRWLENFLEDYNKINNKISHCMKNGGGDICINGCENKCECVDKWIKLKKKEWEKVRDRYFNQYKGGDTDLKFFVRSFLETLIPQTDVDNVIGKVKTLSDLEKSTGCTSSDTSENGQIKYDDVVECLFYKLQEKIDT</sequence>
<dbReference type="InterPro" id="IPR004258">
    <property type="entry name" value="DBL"/>
</dbReference>
<dbReference type="SUPFAM" id="SSF140924">
    <property type="entry name" value="Duffy binding domain-like"/>
    <property type="match status" value="2"/>
</dbReference>